<name>A0A2A2LDY5_9BILA</name>
<keyword evidence="3" id="KW-1185">Reference proteome</keyword>
<protein>
    <submittedName>
        <fullName evidence="2">Uncharacterized protein</fullName>
    </submittedName>
</protein>
<dbReference type="InterPro" id="IPR021010">
    <property type="entry name" value="Cytosolic_motility_protein"/>
</dbReference>
<dbReference type="AlphaFoldDB" id="A0A2A2LDY5"/>
<dbReference type="OrthoDB" id="5831912at2759"/>
<reference evidence="2 3" key="1">
    <citation type="journal article" date="2017" name="Curr. Biol.">
        <title>Genome architecture and evolution of a unichromosomal asexual nematode.</title>
        <authorList>
            <person name="Fradin H."/>
            <person name="Zegar C."/>
            <person name="Gutwein M."/>
            <person name="Lucas J."/>
            <person name="Kovtun M."/>
            <person name="Corcoran D."/>
            <person name="Baugh L.R."/>
            <person name="Kiontke K."/>
            <person name="Gunsalus K."/>
            <person name="Fitch D.H."/>
            <person name="Piano F."/>
        </authorList>
    </citation>
    <scope>NUCLEOTIDE SEQUENCE [LARGE SCALE GENOMIC DNA]</scope>
    <source>
        <strain evidence="2">PF1309</strain>
    </source>
</reference>
<evidence type="ECO:0000313" key="2">
    <source>
        <dbReference type="EMBL" id="PAV84364.1"/>
    </source>
</evidence>
<sequence>MRSVSIPGTVRDSSHAASCIRAVLLMLLLLNVANGNTDQLFAYRHIRSETKTNENPIGEIAESSGEEFNDTVVESGVSPSLLEDIESLSDSSNSLVKNIRKRAANFYNGIVTNDFYSPFNVDLPIFPQEPVIALGRPLQQGREGPIVQYVAQWSPRGRPPHWGAVTFSRQSKAEGSFIADNRIYNLTSMKGEPIRLLQYVGNEQSNNFKLENQSLVLKDGFLSRFAWIIARDADPATVLSLRESTNSCSPRLAPAVYRDSGYEFLGEADIDNRIMKYVAQGHINVVDKTKFTNNVYLLTKQQCSCSCPAQRP</sequence>
<feature type="signal peptide" evidence="1">
    <location>
        <begin position="1"/>
        <end position="35"/>
    </location>
</feature>
<evidence type="ECO:0000313" key="3">
    <source>
        <dbReference type="Proteomes" id="UP000218231"/>
    </source>
</evidence>
<dbReference type="EMBL" id="LIAE01006862">
    <property type="protein sequence ID" value="PAV84364.1"/>
    <property type="molecule type" value="Genomic_DNA"/>
</dbReference>
<dbReference type="SUPFAM" id="SSF141739">
    <property type="entry name" value="MFPT repeat-like"/>
    <property type="match status" value="1"/>
</dbReference>
<evidence type="ECO:0000256" key="1">
    <source>
        <dbReference type="SAM" id="SignalP"/>
    </source>
</evidence>
<gene>
    <name evidence="2" type="ORF">WR25_20818</name>
</gene>
<keyword evidence="1" id="KW-0732">Signal</keyword>
<dbReference type="Proteomes" id="UP000218231">
    <property type="component" value="Unassembled WGS sequence"/>
</dbReference>
<organism evidence="2 3">
    <name type="scientific">Diploscapter pachys</name>
    <dbReference type="NCBI Taxonomy" id="2018661"/>
    <lineage>
        <taxon>Eukaryota</taxon>
        <taxon>Metazoa</taxon>
        <taxon>Ecdysozoa</taxon>
        <taxon>Nematoda</taxon>
        <taxon>Chromadorea</taxon>
        <taxon>Rhabditida</taxon>
        <taxon>Rhabditina</taxon>
        <taxon>Rhabditomorpha</taxon>
        <taxon>Rhabditoidea</taxon>
        <taxon>Rhabditidae</taxon>
        <taxon>Diploscapter</taxon>
    </lineage>
</organism>
<accession>A0A2A2LDY5</accession>
<proteinExistence type="predicted"/>
<comment type="caution">
    <text evidence="2">The sequence shown here is derived from an EMBL/GenBank/DDBJ whole genome shotgun (WGS) entry which is preliminary data.</text>
</comment>
<dbReference type="Pfam" id="PF12150">
    <property type="entry name" value="MFP2b"/>
    <property type="match status" value="1"/>
</dbReference>
<feature type="chain" id="PRO_5012719767" evidence="1">
    <location>
        <begin position="36"/>
        <end position="312"/>
    </location>
</feature>